<dbReference type="SMART" id="SM00645">
    <property type="entry name" value="Pept_C1"/>
    <property type="match status" value="1"/>
</dbReference>
<dbReference type="PROSITE" id="PS00139">
    <property type="entry name" value="THIOL_PROTEASE_CYS"/>
    <property type="match status" value="1"/>
</dbReference>
<dbReference type="AlphaFoldDB" id="A0AA36G8C0"/>
<dbReference type="Proteomes" id="UP001177023">
    <property type="component" value="Unassembled WGS sequence"/>
</dbReference>
<dbReference type="SUPFAM" id="SSF54001">
    <property type="entry name" value="Cysteine proteinases"/>
    <property type="match status" value="1"/>
</dbReference>
<dbReference type="InterPro" id="IPR038765">
    <property type="entry name" value="Papain-like_cys_pep_sf"/>
</dbReference>
<keyword evidence="5" id="KW-0472">Membrane</keyword>
<dbReference type="InterPro" id="IPR013128">
    <property type="entry name" value="Peptidase_C1A"/>
</dbReference>
<feature type="transmembrane region" description="Helical" evidence="5">
    <location>
        <begin position="50"/>
        <end position="69"/>
    </location>
</feature>
<organism evidence="7 8">
    <name type="scientific">Mesorhabditis spiculigera</name>
    <dbReference type="NCBI Taxonomy" id="96644"/>
    <lineage>
        <taxon>Eukaryota</taxon>
        <taxon>Metazoa</taxon>
        <taxon>Ecdysozoa</taxon>
        <taxon>Nematoda</taxon>
        <taxon>Chromadorea</taxon>
        <taxon>Rhabditida</taxon>
        <taxon>Rhabditina</taxon>
        <taxon>Rhabditomorpha</taxon>
        <taxon>Rhabditoidea</taxon>
        <taxon>Rhabditidae</taxon>
        <taxon>Mesorhabditinae</taxon>
        <taxon>Mesorhabditis</taxon>
    </lineage>
</organism>
<feature type="domain" description="Peptidase C1A papain C-terminal" evidence="6">
    <location>
        <begin position="168"/>
        <end position="435"/>
    </location>
</feature>
<evidence type="ECO:0000313" key="8">
    <source>
        <dbReference type="Proteomes" id="UP001177023"/>
    </source>
</evidence>
<dbReference type="CDD" id="cd02620">
    <property type="entry name" value="Peptidase_C1A_CathepsinB"/>
    <property type="match status" value="1"/>
</dbReference>
<name>A0AA36G8C0_9BILA</name>
<dbReference type="Gene3D" id="3.90.70.10">
    <property type="entry name" value="Cysteine proteinases"/>
    <property type="match status" value="1"/>
</dbReference>
<evidence type="ECO:0000256" key="4">
    <source>
        <dbReference type="ARBA" id="ARBA00022807"/>
    </source>
</evidence>
<gene>
    <name evidence="7" type="ORF">MSPICULIGERA_LOCUS21724</name>
</gene>
<sequence>MSNLPIDEIALVATVSPGQQSGTESVQVVVRQGDLCSSRRKRLLSKFRRIPFCYILVLSLGSLLLLSILSCIIYETYRNGALSFDPELVEHDSADRDYHRGLVDEVNNQGSTWQARYNRYASRSQENNGVDMGEVSKLLHKKQNLSDAEVLQDTKEHLEELTRKQVKLPDSYDVRLEWSRCSSVHIAPNQGGCGSCWSVSAASTMSDRLCISTNGSEQSQLSAQQLTSCCANCGGCQGTHWAHSSFVYWKEEGLVSGGMYGSNEGCRPYEIAPNCGSPCSSSTYTKKRTPHCSKTCQPFYAKTYHEDVHKSRKAYWIWAEKGGSEATPIIHKTIHSIVKESGADIIKKEIFLHGPILACFTLFEDFQHYDRGIYKSKSVKDPKELYGHCAKLIGWGVENGTKYWTYMNTWGRDWGEYGFFRIDQSEIPEEAVAGLP</sequence>
<comment type="similarity">
    <text evidence="1">Belongs to the peptidase C1 family.</text>
</comment>
<evidence type="ECO:0000256" key="2">
    <source>
        <dbReference type="ARBA" id="ARBA00022670"/>
    </source>
</evidence>
<dbReference type="PANTHER" id="PTHR12411">
    <property type="entry name" value="CYSTEINE PROTEASE FAMILY C1-RELATED"/>
    <property type="match status" value="1"/>
</dbReference>
<keyword evidence="3" id="KW-0378">Hydrolase</keyword>
<dbReference type="EMBL" id="CATQJA010002665">
    <property type="protein sequence ID" value="CAJ0583653.1"/>
    <property type="molecule type" value="Genomic_DNA"/>
</dbReference>
<evidence type="ECO:0000256" key="5">
    <source>
        <dbReference type="SAM" id="Phobius"/>
    </source>
</evidence>
<evidence type="ECO:0000313" key="7">
    <source>
        <dbReference type="EMBL" id="CAJ0583653.1"/>
    </source>
</evidence>
<proteinExistence type="inferred from homology"/>
<keyword evidence="5" id="KW-0812">Transmembrane</keyword>
<dbReference type="Pfam" id="PF00112">
    <property type="entry name" value="Peptidase_C1"/>
    <property type="match status" value="1"/>
</dbReference>
<keyword evidence="5" id="KW-1133">Transmembrane helix</keyword>
<protein>
    <recommendedName>
        <fullName evidence="6">Peptidase C1A papain C-terminal domain-containing protein</fullName>
    </recommendedName>
</protein>
<dbReference type="GO" id="GO:0008234">
    <property type="term" value="F:cysteine-type peptidase activity"/>
    <property type="evidence" value="ECO:0007669"/>
    <property type="project" value="UniProtKB-KW"/>
</dbReference>
<dbReference type="GO" id="GO:0006508">
    <property type="term" value="P:proteolysis"/>
    <property type="evidence" value="ECO:0007669"/>
    <property type="project" value="UniProtKB-KW"/>
</dbReference>
<evidence type="ECO:0000256" key="1">
    <source>
        <dbReference type="ARBA" id="ARBA00008455"/>
    </source>
</evidence>
<accession>A0AA36G8C0</accession>
<keyword evidence="2" id="KW-0645">Protease</keyword>
<comment type="caution">
    <text evidence="7">The sequence shown here is derived from an EMBL/GenBank/DDBJ whole genome shotgun (WGS) entry which is preliminary data.</text>
</comment>
<feature type="non-terminal residue" evidence="7">
    <location>
        <position position="1"/>
    </location>
</feature>
<evidence type="ECO:0000256" key="3">
    <source>
        <dbReference type="ARBA" id="ARBA00022801"/>
    </source>
</evidence>
<evidence type="ECO:0000259" key="6">
    <source>
        <dbReference type="SMART" id="SM00645"/>
    </source>
</evidence>
<dbReference type="InterPro" id="IPR000169">
    <property type="entry name" value="Pept_cys_AS"/>
</dbReference>
<reference evidence="7" key="1">
    <citation type="submission" date="2023-06" db="EMBL/GenBank/DDBJ databases">
        <authorList>
            <person name="Delattre M."/>
        </authorList>
    </citation>
    <scope>NUCLEOTIDE SEQUENCE</scope>
    <source>
        <strain evidence="7">AF72</strain>
    </source>
</reference>
<keyword evidence="4" id="KW-0788">Thiol protease</keyword>
<keyword evidence="8" id="KW-1185">Reference proteome</keyword>
<dbReference type="InterPro" id="IPR000668">
    <property type="entry name" value="Peptidase_C1A_C"/>
</dbReference>